<organism evidence="5 6">
    <name type="scientific">Posidoniimonas polymericola</name>
    <dbReference type="NCBI Taxonomy" id="2528002"/>
    <lineage>
        <taxon>Bacteria</taxon>
        <taxon>Pseudomonadati</taxon>
        <taxon>Planctomycetota</taxon>
        <taxon>Planctomycetia</taxon>
        <taxon>Pirellulales</taxon>
        <taxon>Lacipirellulaceae</taxon>
        <taxon>Posidoniimonas</taxon>
    </lineage>
</organism>
<dbReference type="InterPro" id="IPR003593">
    <property type="entry name" value="AAA+_ATPase"/>
</dbReference>
<evidence type="ECO:0000256" key="1">
    <source>
        <dbReference type="ARBA" id="ARBA00022448"/>
    </source>
</evidence>
<keyword evidence="2" id="KW-0547">Nucleotide-binding</keyword>
<feature type="domain" description="ABC transporter" evidence="4">
    <location>
        <begin position="13"/>
        <end position="250"/>
    </location>
</feature>
<proteinExistence type="predicted"/>
<dbReference type="Proteomes" id="UP000318478">
    <property type="component" value="Unassembled WGS sequence"/>
</dbReference>
<dbReference type="SUPFAM" id="SSF52540">
    <property type="entry name" value="P-loop containing nucleoside triphosphate hydrolases"/>
    <property type="match status" value="1"/>
</dbReference>
<evidence type="ECO:0000313" key="6">
    <source>
        <dbReference type="Proteomes" id="UP000318478"/>
    </source>
</evidence>
<dbReference type="InterPro" id="IPR017871">
    <property type="entry name" value="ABC_transporter-like_CS"/>
</dbReference>
<dbReference type="InterPro" id="IPR027417">
    <property type="entry name" value="P-loop_NTPase"/>
</dbReference>
<dbReference type="PROSITE" id="PS00211">
    <property type="entry name" value="ABC_TRANSPORTER_1"/>
    <property type="match status" value="1"/>
</dbReference>
<evidence type="ECO:0000259" key="4">
    <source>
        <dbReference type="PROSITE" id="PS50893"/>
    </source>
</evidence>
<dbReference type="Gene3D" id="3.40.50.300">
    <property type="entry name" value="P-loop containing nucleotide triphosphate hydrolases"/>
    <property type="match status" value="1"/>
</dbReference>
<protein>
    <submittedName>
        <fullName evidence="5">Putative ABC transporter ATP-binding protein</fullName>
    </submittedName>
</protein>
<dbReference type="RefSeq" id="WP_146585560.1">
    <property type="nucleotide sequence ID" value="NZ_SJPO01000003.1"/>
</dbReference>
<evidence type="ECO:0000256" key="2">
    <source>
        <dbReference type="ARBA" id="ARBA00022741"/>
    </source>
</evidence>
<reference evidence="5 6" key="1">
    <citation type="submission" date="2019-02" db="EMBL/GenBank/DDBJ databases">
        <title>Deep-cultivation of Planctomycetes and their phenomic and genomic characterization uncovers novel biology.</title>
        <authorList>
            <person name="Wiegand S."/>
            <person name="Jogler M."/>
            <person name="Boedeker C."/>
            <person name="Pinto D."/>
            <person name="Vollmers J."/>
            <person name="Rivas-Marin E."/>
            <person name="Kohn T."/>
            <person name="Peeters S.H."/>
            <person name="Heuer A."/>
            <person name="Rast P."/>
            <person name="Oberbeckmann S."/>
            <person name="Bunk B."/>
            <person name="Jeske O."/>
            <person name="Meyerdierks A."/>
            <person name="Storesund J.E."/>
            <person name="Kallscheuer N."/>
            <person name="Luecker S."/>
            <person name="Lage O.M."/>
            <person name="Pohl T."/>
            <person name="Merkel B.J."/>
            <person name="Hornburger P."/>
            <person name="Mueller R.-W."/>
            <person name="Bruemmer F."/>
            <person name="Labrenz M."/>
            <person name="Spormann A.M."/>
            <person name="Op Den Camp H."/>
            <person name="Overmann J."/>
            <person name="Amann R."/>
            <person name="Jetten M.S.M."/>
            <person name="Mascher T."/>
            <person name="Medema M.H."/>
            <person name="Devos D.P."/>
            <person name="Kaster A.-K."/>
            <person name="Ovreas L."/>
            <person name="Rohde M."/>
            <person name="Galperin M.Y."/>
            <person name="Jogler C."/>
        </authorList>
    </citation>
    <scope>NUCLEOTIDE SEQUENCE [LARGE SCALE GENOMIC DNA]</scope>
    <source>
        <strain evidence="5 6">Pla123a</strain>
    </source>
</reference>
<accession>A0A5C5YS34</accession>
<dbReference type="GO" id="GO:0016887">
    <property type="term" value="F:ATP hydrolysis activity"/>
    <property type="evidence" value="ECO:0007669"/>
    <property type="project" value="InterPro"/>
</dbReference>
<dbReference type="PANTHER" id="PTHR43023:SF6">
    <property type="entry name" value="INTERMEMBRANE PHOSPHOLIPID TRANSPORT SYSTEM ATP-BINDING PROTEIN MLAF"/>
    <property type="match status" value="1"/>
</dbReference>
<dbReference type="SMART" id="SM00382">
    <property type="entry name" value="AAA"/>
    <property type="match status" value="1"/>
</dbReference>
<sequence>MVAPAGPEQVPKIAATDVTVTFGHQTVLRHVTVAAAPGETLAVIGESGCGKTVLLKTLIRLVNPTDGVVTFEGEPIAKLGERKITHLRRRLGFVFQNAALFDSMSIADNVAFPLRDQHRMDREEAYELVAERLAEVGLPASVMLKKPAELSGGMRKRVGLARALANSPEVLLYDEPTTGLDPIMSDVINELILRTKHRRHVTSIVVTHDMHSARKVADRIVMLYPVARLEDDEPQILFDGTPDEIMECQDKRVAQFVRGEAGERLEEMQRN</sequence>
<name>A0A5C5YS34_9BACT</name>
<keyword evidence="3 5" id="KW-0067">ATP-binding</keyword>
<keyword evidence="6" id="KW-1185">Reference proteome</keyword>
<gene>
    <name evidence="5" type="ORF">Pla123a_15580</name>
</gene>
<dbReference type="Pfam" id="PF00005">
    <property type="entry name" value="ABC_tran"/>
    <property type="match status" value="1"/>
</dbReference>
<dbReference type="GO" id="GO:0005524">
    <property type="term" value="F:ATP binding"/>
    <property type="evidence" value="ECO:0007669"/>
    <property type="project" value="UniProtKB-KW"/>
</dbReference>
<dbReference type="PANTHER" id="PTHR43023">
    <property type="entry name" value="PROTEIN TRIGALACTOSYLDIACYLGLYCEROL 3, CHLOROPLASTIC"/>
    <property type="match status" value="1"/>
</dbReference>
<dbReference type="PROSITE" id="PS50893">
    <property type="entry name" value="ABC_TRANSPORTER_2"/>
    <property type="match status" value="1"/>
</dbReference>
<evidence type="ECO:0000256" key="3">
    <source>
        <dbReference type="ARBA" id="ARBA00022840"/>
    </source>
</evidence>
<dbReference type="OrthoDB" id="9772862at2"/>
<comment type="caution">
    <text evidence="5">The sequence shown here is derived from an EMBL/GenBank/DDBJ whole genome shotgun (WGS) entry which is preliminary data.</text>
</comment>
<dbReference type="InterPro" id="IPR003439">
    <property type="entry name" value="ABC_transporter-like_ATP-bd"/>
</dbReference>
<keyword evidence="1" id="KW-0813">Transport</keyword>
<dbReference type="AlphaFoldDB" id="A0A5C5YS34"/>
<evidence type="ECO:0000313" key="5">
    <source>
        <dbReference type="EMBL" id="TWT77762.1"/>
    </source>
</evidence>
<dbReference type="EMBL" id="SJPO01000003">
    <property type="protein sequence ID" value="TWT77762.1"/>
    <property type="molecule type" value="Genomic_DNA"/>
</dbReference>